<evidence type="ECO:0000256" key="1">
    <source>
        <dbReference type="SAM" id="Coils"/>
    </source>
</evidence>
<dbReference type="GeneID" id="93268163"/>
<reference evidence="2 3" key="1">
    <citation type="journal article" date="2015" name="Genome Announc.">
        <title>Expanding the biotechnology potential of lactobacilli through comparative genomics of 213 strains and associated genera.</title>
        <authorList>
            <person name="Sun Z."/>
            <person name="Harris H.M."/>
            <person name="McCann A."/>
            <person name="Guo C."/>
            <person name="Argimon S."/>
            <person name="Zhang W."/>
            <person name="Yang X."/>
            <person name="Jeffery I.B."/>
            <person name="Cooney J.C."/>
            <person name="Kagawa T.F."/>
            <person name="Liu W."/>
            <person name="Song Y."/>
            <person name="Salvetti E."/>
            <person name="Wrobel A."/>
            <person name="Rasinkangas P."/>
            <person name="Parkhill J."/>
            <person name="Rea M.C."/>
            <person name="O'Sullivan O."/>
            <person name="Ritari J."/>
            <person name="Douillard F.P."/>
            <person name="Paul Ross R."/>
            <person name="Yang R."/>
            <person name="Briner A.E."/>
            <person name="Felis G.E."/>
            <person name="de Vos W.M."/>
            <person name="Barrangou R."/>
            <person name="Klaenhammer T.R."/>
            <person name="Caufield P.W."/>
            <person name="Cui Y."/>
            <person name="Zhang H."/>
            <person name="O'Toole P.W."/>
        </authorList>
    </citation>
    <scope>NUCLEOTIDE SEQUENCE [LARGE SCALE GENOMIC DNA]</scope>
    <source>
        <strain evidence="2 3">DSM 20178</strain>
    </source>
</reference>
<comment type="caution">
    <text evidence="2">The sequence shown here is derived from an EMBL/GenBank/DDBJ whole genome shotgun (WGS) entry which is preliminary data.</text>
</comment>
<proteinExistence type="predicted"/>
<feature type="coiled-coil region" evidence="1">
    <location>
        <begin position="6"/>
        <end position="70"/>
    </location>
</feature>
<dbReference type="RefSeq" id="WP_010492819.1">
    <property type="nucleotide sequence ID" value="NZ_AZCT01000007.1"/>
</dbReference>
<evidence type="ECO:0000313" key="2">
    <source>
        <dbReference type="EMBL" id="KRK12459.1"/>
    </source>
</evidence>
<dbReference type="Proteomes" id="UP000051984">
    <property type="component" value="Unassembled WGS sequence"/>
</dbReference>
<organism evidence="2 3">
    <name type="scientific">Lacticaseibacillus zeae DSM 20178 = KCTC 3804</name>
    <dbReference type="NCBI Taxonomy" id="1423816"/>
    <lineage>
        <taxon>Bacteria</taxon>
        <taxon>Bacillati</taxon>
        <taxon>Bacillota</taxon>
        <taxon>Bacilli</taxon>
        <taxon>Lactobacillales</taxon>
        <taxon>Lactobacillaceae</taxon>
        <taxon>Lacticaseibacillus</taxon>
    </lineage>
</organism>
<dbReference type="AlphaFoldDB" id="A0A0R1ESU8"/>
<gene>
    <name evidence="2" type="ORF">FD51_GL002808</name>
</gene>
<accession>A0A0R1ESU8</accession>
<dbReference type="eggNOG" id="ENOG5031ITC">
    <property type="taxonomic scope" value="Bacteria"/>
</dbReference>
<protein>
    <submittedName>
        <fullName evidence="2">Uncharacterized protein</fullName>
    </submittedName>
</protein>
<sequence>MAKPDFDTLIRRLGDLQEEARRLEEEDYISARYKGYSSEGLTLEEVMARLKKVEREIAKLEERLTRLDDEV</sequence>
<evidence type="ECO:0000313" key="3">
    <source>
        <dbReference type="Proteomes" id="UP000051984"/>
    </source>
</evidence>
<keyword evidence="1" id="KW-0175">Coiled coil</keyword>
<name>A0A0R1ESU8_LACZE</name>
<dbReference type="EMBL" id="AZCT01000007">
    <property type="protein sequence ID" value="KRK12459.1"/>
    <property type="molecule type" value="Genomic_DNA"/>
</dbReference>
<dbReference type="PATRIC" id="fig|1423816.3.peg.2923"/>